<dbReference type="AlphaFoldDB" id="A0A1I6YT82"/>
<dbReference type="Gene3D" id="3.60.160.10">
    <property type="entry name" value="Mitochondrial biogenesis AIM24"/>
    <property type="match status" value="1"/>
</dbReference>
<dbReference type="InterPro" id="IPR002838">
    <property type="entry name" value="AIM24"/>
</dbReference>
<sequence>MTYPPSNPYGGGNPYGGQPQPGYGQPQPGYGQPQPGYGQPQPGYGQPQPGYGHPQPGYGQPQPGYGGQPPYGGQPQPPYGGAPQPSGPPAGVPKTLNVQSLPDDDNVNPYVFCITLNGEWFMSKGAMLAYYGNVQFDAVTEYSSVQGWVAAKFSSPIYVQDWVVAQGHGKVLIGDRGFDLNAYDLDAGNLTIKASNLCAFSPALELKQSIVPGFVTLIGTGKFIASSNGPVIFVEPPFRADPDALLGWADCPSPSVHHDAQWMTQNIRGMISGALGRASGEERQYDFTGQGTILLQSSEVAREDPAVLRLVESQTQLLTNAQAGSLGQRLVARAQQQ</sequence>
<dbReference type="PANTHER" id="PTHR38074">
    <property type="entry name" value="ALTERED INHERITANCE OF MITOCHONDRIA PROTEIN 24, MITOCHONDRIAL"/>
    <property type="match status" value="1"/>
</dbReference>
<reference evidence="3" key="1">
    <citation type="submission" date="2016-10" db="EMBL/GenBank/DDBJ databases">
        <authorList>
            <person name="Varghese N."/>
            <person name="Submissions S."/>
        </authorList>
    </citation>
    <scope>NUCLEOTIDE SEQUENCE [LARGE SCALE GENOMIC DNA]</scope>
    <source>
        <strain evidence="3">DSM 46136</strain>
    </source>
</reference>
<name>A0A1I6YT82_9ACTN</name>
<feature type="region of interest" description="Disordered" evidence="1">
    <location>
        <begin position="1"/>
        <end position="101"/>
    </location>
</feature>
<dbReference type="InterPro" id="IPR036983">
    <property type="entry name" value="AIM24_sf"/>
</dbReference>
<dbReference type="STRING" id="1296565.SAMN05660657_01441"/>
<evidence type="ECO:0000256" key="1">
    <source>
        <dbReference type="SAM" id="MobiDB-lite"/>
    </source>
</evidence>
<proteinExistence type="predicted"/>
<dbReference type="Pfam" id="PF01987">
    <property type="entry name" value="AIM24"/>
    <property type="match status" value="1"/>
</dbReference>
<evidence type="ECO:0000313" key="3">
    <source>
        <dbReference type="Proteomes" id="UP000199546"/>
    </source>
</evidence>
<dbReference type="SUPFAM" id="SSF51219">
    <property type="entry name" value="TRAP-like"/>
    <property type="match status" value="1"/>
</dbReference>
<dbReference type="EMBL" id="FPBA01000003">
    <property type="protein sequence ID" value="SFT53654.1"/>
    <property type="molecule type" value="Genomic_DNA"/>
</dbReference>
<evidence type="ECO:0000313" key="2">
    <source>
        <dbReference type="EMBL" id="SFT53654.1"/>
    </source>
</evidence>
<feature type="compositionally biased region" description="Pro residues" evidence="1">
    <location>
        <begin position="75"/>
        <end position="91"/>
    </location>
</feature>
<dbReference type="RefSeq" id="WP_217644583.1">
    <property type="nucleotide sequence ID" value="NZ_FPBA01000003.1"/>
</dbReference>
<keyword evidence="3" id="KW-1185">Reference proteome</keyword>
<dbReference type="Proteomes" id="UP000199546">
    <property type="component" value="Unassembled WGS sequence"/>
</dbReference>
<accession>A0A1I6YT82</accession>
<feature type="compositionally biased region" description="Low complexity" evidence="1">
    <location>
        <begin position="16"/>
        <end position="63"/>
    </location>
</feature>
<protein>
    <submittedName>
        <fullName evidence="2">Uncharacterized conserved protein, AIM24 family</fullName>
    </submittedName>
</protein>
<organism evidence="2 3">
    <name type="scientific">Geodermatophilus amargosae</name>
    <dbReference type="NCBI Taxonomy" id="1296565"/>
    <lineage>
        <taxon>Bacteria</taxon>
        <taxon>Bacillati</taxon>
        <taxon>Actinomycetota</taxon>
        <taxon>Actinomycetes</taxon>
        <taxon>Geodermatophilales</taxon>
        <taxon>Geodermatophilaceae</taxon>
        <taxon>Geodermatophilus</taxon>
    </lineage>
</organism>
<dbReference type="PANTHER" id="PTHR38074:SF1">
    <property type="entry name" value="ALTERED INHERITANCE OF MITOCHONDRIA PROTEIN 24, MITOCHONDRIAL"/>
    <property type="match status" value="1"/>
</dbReference>
<dbReference type="InterPro" id="IPR016031">
    <property type="entry name" value="Trp_RNA-bd_attenuator-like_dom"/>
</dbReference>
<gene>
    <name evidence="2" type="ORF">SAMN05660657_01441</name>
</gene>